<feature type="domain" description="Radical SAM core" evidence="6">
    <location>
        <begin position="253"/>
        <end position="497"/>
    </location>
</feature>
<dbReference type="SFLD" id="SFLDS00029">
    <property type="entry name" value="Radical_SAM"/>
    <property type="match status" value="1"/>
</dbReference>
<name>A0ABQ0JSZ5_9BACT</name>
<evidence type="ECO:0000256" key="2">
    <source>
        <dbReference type="ARBA" id="ARBA00022691"/>
    </source>
</evidence>
<dbReference type="SFLD" id="SFLDG01082">
    <property type="entry name" value="B12-binding_domain_containing"/>
    <property type="match status" value="1"/>
</dbReference>
<dbReference type="PROSITE" id="PS51918">
    <property type="entry name" value="RADICAL_SAM"/>
    <property type="match status" value="1"/>
</dbReference>
<evidence type="ECO:0000313" key="7">
    <source>
        <dbReference type="EMBL" id="GAN31849.1"/>
    </source>
</evidence>
<dbReference type="SUPFAM" id="SSF102114">
    <property type="entry name" value="Radical SAM enzymes"/>
    <property type="match status" value="1"/>
</dbReference>
<dbReference type="InterPro" id="IPR058240">
    <property type="entry name" value="rSAM_sf"/>
</dbReference>
<keyword evidence="4" id="KW-0408">Iron</keyword>
<keyword evidence="8" id="KW-1185">Reference proteome</keyword>
<dbReference type="Gene3D" id="3.40.50.280">
    <property type="entry name" value="Cobalamin-binding domain"/>
    <property type="match status" value="1"/>
</dbReference>
<keyword evidence="5" id="KW-0411">Iron-sulfur</keyword>
<dbReference type="PANTHER" id="PTHR43409">
    <property type="entry name" value="ANAEROBIC MAGNESIUM-PROTOPORPHYRIN IX MONOMETHYL ESTER CYCLASE-RELATED"/>
    <property type="match status" value="1"/>
</dbReference>
<dbReference type="SMART" id="SM00729">
    <property type="entry name" value="Elp3"/>
    <property type="match status" value="1"/>
</dbReference>
<dbReference type="InterPro" id="IPR007197">
    <property type="entry name" value="rSAM"/>
</dbReference>
<sequence length="601" mass="67865">MSGSDSVDLMLWNSFMGKAYSVSDCFKENGIGVLARACKDAGFNIIVEDPARIEFYATFTKNDLIPRLSELAVNVFDAKKREDCVSLRQEWDLLQNNLMSAIKEKMEKYINGLAQKICENRIKVLGIKTWLGDRFAYSEKLAQRVRALSPNTLVIAGGPQVNQFKTHTLENSPFEFCIDVEGEVTLVQIMNIVKEIYSQGGSKSDVIKRITDLAEAGKIFNVIYKNNSGEVKETPIKRLSLNSKPFPLYEKDDGKVNIAVINESSGCYYGKCNFCTHPNITGKYQTRDISITIQEIKETIMEMGIGLFRFAGSTTPVSLSSRIAEALLTEGLHIEYSMFVRAENRAKERMAELIGAYEKIIRSGLKAVFLGVETANNDILSKIMDKGNSVEDVYFTVKALKQASYNQKKHLDVGVSFIYPCPIPSGSAITHEQILEENLYLLQKLKNEDYKPDSVLVTPAAPLPGTVWQKEPEKFGFDLPDDYFQTVLRYEYELTKDPSMWPELSISLHEIKFVDMLKMSGLMEKKVREMGYVVNVSDEHCLAARSAGFFGQRGLEEFKMRSDLSLLTTDYSFLNDVYQKINTHSRVLAEKNFSSTNKEIS</sequence>
<reference evidence="8" key="1">
    <citation type="journal article" date="2015" name="Genome Announc.">
        <title>Draft Genome Sequence of an Anaerobic Ammonium-Oxidizing Bacterium, "Candidatus Brocadia sinica".</title>
        <authorList>
            <person name="Oshiki M."/>
            <person name="Shinyako-Hata K."/>
            <person name="Satoh H."/>
            <person name="Okabe S."/>
        </authorList>
    </citation>
    <scope>NUCLEOTIDE SEQUENCE [LARGE SCALE GENOMIC DNA]</scope>
    <source>
        <strain evidence="8">JPN1</strain>
    </source>
</reference>
<organism evidence="7 8">
    <name type="scientific">Candidatus Brocadia sinica JPN1</name>
    <dbReference type="NCBI Taxonomy" id="1197129"/>
    <lineage>
        <taxon>Bacteria</taxon>
        <taxon>Pseudomonadati</taxon>
        <taxon>Planctomycetota</taxon>
        <taxon>Candidatus Brocadiia</taxon>
        <taxon>Candidatus Brocadiales</taxon>
        <taxon>Candidatus Brocadiaceae</taxon>
        <taxon>Candidatus Brocadia</taxon>
    </lineage>
</organism>
<evidence type="ECO:0000256" key="3">
    <source>
        <dbReference type="ARBA" id="ARBA00022723"/>
    </source>
</evidence>
<evidence type="ECO:0000256" key="4">
    <source>
        <dbReference type="ARBA" id="ARBA00023004"/>
    </source>
</evidence>
<dbReference type="Proteomes" id="UP000032309">
    <property type="component" value="Unassembled WGS sequence"/>
</dbReference>
<accession>A0ABQ0JSZ5</accession>
<proteinExistence type="predicted"/>
<dbReference type="Gene3D" id="3.80.30.20">
    <property type="entry name" value="tm_1862 like domain"/>
    <property type="match status" value="1"/>
</dbReference>
<dbReference type="InterPro" id="IPR023404">
    <property type="entry name" value="rSAM_horseshoe"/>
</dbReference>
<comment type="caution">
    <text evidence="7">The sequence shown here is derived from an EMBL/GenBank/DDBJ whole genome shotgun (WGS) entry which is preliminary data.</text>
</comment>
<gene>
    <name evidence="7" type="ORF">BROSI_A0353</name>
</gene>
<dbReference type="InterPro" id="IPR006638">
    <property type="entry name" value="Elp3/MiaA/NifB-like_rSAM"/>
</dbReference>
<protein>
    <submittedName>
        <fullName evidence="7">Radical SAM domain protein</fullName>
    </submittedName>
</protein>
<evidence type="ECO:0000259" key="6">
    <source>
        <dbReference type="PROSITE" id="PS51918"/>
    </source>
</evidence>
<dbReference type="Pfam" id="PF04055">
    <property type="entry name" value="Radical_SAM"/>
    <property type="match status" value="1"/>
</dbReference>
<dbReference type="EMBL" id="BAFN01000001">
    <property type="protein sequence ID" value="GAN31849.1"/>
    <property type="molecule type" value="Genomic_DNA"/>
</dbReference>
<evidence type="ECO:0000313" key="8">
    <source>
        <dbReference type="Proteomes" id="UP000032309"/>
    </source>
</evidence>
<keyword evidence="2" id="KW-0949">S-adenosyl-L-methionine</keyword>
<dbReference type="InterPro" id="IPR051198">
    <property type="entry name" value="BchE-like"/>
</dbReference>
<keyword evidence="3" id="KW-0479">Metal-binding</keyword>
<evidence type="ECO:0000256" key="1">
    <source>
        <dbReference type="ARBA" id="ARBA00001966"/>
    </source>
</evidence>
<evidence type="ECO:0000256" key="5">
    <source>
        <dbReference type="ARBA" id="ARBA00023014"/>
    </source>
</evidence>
<dbReference type="RefSeq" id="WP_052561789.1">
    <property type="nucleotide sequence ID" value="NZ_BAFN01000001.1"/>
</dbReference>
<comment type="cofactor">
    <cofactor evidence="1">
        <name>[4Fe-4S] cluster</name>
        <dbReference type="ChEBI" id="CHEBI:49883"/>
    </cofactor>
</comment>